<gene>
    <name evidence="6" type="ORF">FMM05_19035</name>
</gene>
<keyword evidence="3" id="KW-0804">Transcription</keyword>
<dbReference type="PANTHER" id="PTHR43280">
    <property type="entry name" value="ARAC-FAMILY TRANSCRIPTIONAL REGULATOR"/>
    <property type="match status" value="1"/>
</dbReference>
<dbReference type="GO" id="GO:0003700">
    <property type="term" value="F:DNA-binding transcription factor activity"/>
    <property type="evidence" value="ECO:0007669"/>
    <property type="project" value="InterPro"/>
</dbReference>
<dbReference type="EMBL" id="VJVZ01000015">
    <property type="protein sequence ID" value="TRW22049.1"/>
    <property type="molecule type" value="Genomic_DNA"/>
</dbReference>
<dbReference type="AlphaFoldDB" id="A0A552UV27"/>
<feature type="transmembrane region" description="Helical" evidence="4">
    <location>
        <begin position="82"/>
        <end position="103"/>
    </location>
</feature>
<keyword evidence="7" id="KW-1185">Reference proteome</keyword>
<dbReference type="SUPFAM" id="SSF46689">
    <property type="entry name" value="Homeodomain-like"/>
    <property type="match status" value="1"/>
</dbReference>
<dbReference type="InterPro" id="IPR018062">
    <property type="entry name" value="HTH_AraC-typ_CS"/>
</dbReference>
<comment type="caution">
    <text evidence="6">The sequence shown here is derived from an EMBL/GenBank/DDBJ whole genome shotgun (WGS) entry which is preliminary data.</text>
</comment>
<dbReference type="OrthoDB" id="9779074at2"/>
<accession>A0A552UV27</accession>
<dbReference type="PROSITE" id="PS01124">
    <property type="entry name" value="HTH_ARAC_FAMILY_2"/>
    <property type="match status" value="1"/>
</dbReference>
<dbReference type="SMART" id="SM00342">
    <property type="entry name" value="HTH_ARAC"/>
    <property type="match status" value="1"/>
</dbReference>
<name>A0A552UV27_9FLAO</name>
<protein>
    <submittedName>
        <fullName evidence="6">Helix-turn-helix transcriptional regulator</fullName>
    </submittedName>
</protein>
<dbReference type="PROSITE" id="PS00041">
    <property type="entry name" value="HTH_ARAC_FAMILY_1"/>
    <property type="match status" value="1"/>
</dbReference>
<dbReference type="Proteomes" id="UP000320643">
    <property type="component" value="Unassembled WGS sequence"/>
</dbReference>
<organism evidence="6 7">
    <name type="scientific">Flavobacterium zepuense</name>
    <dbReference type="NCBI Taxonomy" id="2593302"/>
    <lineage>
        <taxon>Bacteria</taxon>
        <taxon>Pseudomonadati</taxon>
        <taxon>Bacteroidota</taxon>
        <taxon>Flavobacteriia</taxon>
        <taxon>Flavobacteriales</taxon>
        <taxon>Flavobacteriaceae</taxon>
        <taxon>Flavobacterium</taxon>
    </lineage>
</organism>
<sequence>MYARKKNGLKLLPARPWYLFIPLIVVATLYTCTTIAIYSYTAHSETILKLYNTIVFLPIVLSHIIFAFLSPSMASTPNEQKLIRSLKIIVSFIGLAEIALLLADNNTYNSYVNNALNLLLGAIPVLIVRYKCVGIVSAKSSYEALFTAEKEIATRKLQLDNTRHIEILSLLETTLTTKKLYKDEDLTLERLSAAAGINRHHISKTLNVFAQKSFYQYINEYRVQEVIKLLDAPAPRAISLLAVAFECGFKTKASFNQHFKKAVGITPSAYLKNKKAAKAA</sequence>
<evidence type="ECO:0000256" key="4">
    <source>
        <dbReference type="SAM" id="Phobius"/>
    </source>
</evidence>
<evidence type="ECO:0000256" key="3">
    <source>
        <dbReference type="ARBA" id="ARBA00023163"/>
    </source>
</evidence>
<dbReference type="RefSeq" id="WP_143375016.1">
    <property type="nucleotide sequence ID" value="NZ_VJVZ01000015.1"/>
</dbReference>
<keyword evidence="4" id="KW-0812">Transmembrane</keyword>
<reference evidence="6 7" key="1">
    <citation type="submission" date="2019-07" db="EMBL/GenBank/DDBJ databases">
        <title>Flavobacterium sp. nov., isolated from glacier ice.</title>
        <authorList>
            <person name="Liu Q."/>
            <person name="Xin Y.-H."/>
        </authorList>
    </citation>
    <scope>NUCLEOTIDE SEQUENCE [LARGE SCALE GENOMIC DNA]</scope>
    <source>
        <strain evidence="6 7">ZT4R6</strain>
    </source>
</reference>
<feature type="transmembrane region" description="Helical" evidence="4">
    <location>
        <begin position="16"/>
        <end position="38"/>
    </location>
</feature>
<keyword evidence="4" id="KW-1133">Transmembrane helix</keyword>
<evidence type="ECO:0000256" key="2">
    <source>
        <dbReference type="ARBA" id="ARBA00023125"/>
    </source>
</evidence>
<feature type="transmembrane region" description="Helical" evidence="4">
    <location>
        <begin position="50"/>
        <end position="70"/>
    </location>
</feature>
<dbReference type="Pfam" id="PF12833">
    <property type="entry name" value="HTH_18"/>
    <property type="match status" value="1"/>
</dbReference>
<dbReference type="InterPro" id="IPR009057">
    <property type="entry name" value="Homeodomain-like_sf"/>
</dbReference>
<dbReference type="PANTHER" id="PTHR43280:SF29">
    <property type="entry name" value="ARAC-FAMILY TRANSCRIPTIONAL REGULATOR"/>
    <property type="match status" value="1"/>
</dbReference>
<keyword evidence="2" id="KW-0238">DNA-binding</keyword>
<keyword evidence="4" id="KW-0472">Membrane</keyword>
<evidence type="ECO:0000256" key="1">
    <source>
        <dbReference type="ARBA" id="ARBA00023015"/>
    </source>
</evidence>
<dbReference type="GO" id="GO:0043565">
    <property type="term" value="F:sequence-specific DNA binding"/>
    <property type="evidence" value="ECO:0007669"/>
    <property type="project" value="InterPro"/>
</dbReference>
<keyword evidence="1" id="KW-0805">Transcription regulation</keyword>
<dbReference type="InterPro" id="IPR018060">
    <property type="entry name" value="HTH_AraC"/>
</dbReference>
<evidence type="ECO:0000313" key="7">
    <source>
        <dbReference type="Proteomes" id="UP000320643"/>
    </source>
</evidence>
<feature type="domain" description="HTH araC/xylS-type" evidence="5">
    <location>
        <begin position="165"/>
        <end position="273"/>
    </location>
</feature>
<proteinExistence type="predicted"/>
<evidence type="ECO:0000313" key="6">
    <source>
        <dbReference type="EMBL" id="TRW22049.1"/>
    </source>
</evidence>
<dbReference type="Gene3D" id="1.10.10.60">
    <property type="entry name" value="Homeodomain-like"/>
    <property type="match status" value="2"/>
</dbReference>
<evidence type="ECO:0000259" key="5">
    <source>
        <dbReference type="PROSITE" id="PS01124"/>
    </source>
</evidence>
<feature type="transmembrane region" description="Helical" evidence="4">
    <location>
        <begin position="115"/>
        <end position="132"/>
    </location>
</feature>